<organism evidence="2 3">
    <name type="scientific">Labeo rohita</name>
    <name type="common">Indian major carp</name>
    <name type="synonym">Cyprinus rohita</name>
    <dbReference type="NCBI Taxonomy" id="84645"/>
    <lineage>
        <taxon>Eukaryota</taxon>
        <taxon>Metazoa</taxon>
        <taxon>Chordata</taxon>
        <taxon>Craniata</taxon>
        <taxon>Vertebrata</taxon>
        <taxon>Euteleostomi</taxon>
        <taxon>Actinopterygii</taxon>
        <taxon>Neopterygii</taxon>
        <taxon>Teleostei</taxon>
        <taxon>Ostariophysi</taxon>
        <taxon>Cypriniformes</taxon>
        <taxon>Cyprinidae</taxon>
        <taxon>Labeoninae</taxon>
        <taxon>Labeonini</taxon>
        <taxon>Labeo</taxon>
    </lineage>
</organism>
<evidence type="ECO:0000313" key="3">
    <source>
        <dbReference type="Proteomes" id="UP000830375"/>
    </source>
</evidence>
<evidence type="ECO:0000313" key="2">
    <source>
        <dbReference type="EMBL" id="KAI2644246.1"/>
    </source>
</evidence>
<proteinExistence type="predicted"/>
<evidence type="ECO:0000256" key="1">
    <source>
        <dbReference type="SAM" id="MobiDB-lite"/>
    </source>
</evidence>
<accession>A0ABQ8L3G1</accession>
<comment type="caution">
    <text evidence="2">The sequence shown here is derived from an EMBL/GenBank/DDBJ whole genome shotgun (WGS) entry which is preliminary data.</text>
</comment>
<feature type="region of interest" description="Disordered" evidence="1">
    <location>
        <begin position="170"/>
        <end position="221"/>
    </location>
</feature>
<feature type="region of interest" description="Disordered" evidence="1">
    <location>
        <begin position="235"/>
        <end position="255"/>
    </location>
</feature>
<reference evidence="2 3" key="1">
    <citation type="submission" date="2022-01" db="EMBL/GenBank/DDBJ databases">
        <title>A high-quality chromosome-level genome assembly of rohu carp, Labeo rohita.</title>
        <authorList>
            <person name="Arick M.A. II"/>
            <person name="Hsu C.-Y."/>
            <person name="Magbanua Z."/>
            <person name="Pechanova O."/>
            <person name="Grover C."/>
            <person name="Miller E."/>
            <person name="Thrash A."/>
            <person name="Ezzel L."/>
            <person name="Alam S."/>
            <person name="Benzie J."/>
            <person name="Hamilton M."/>
            <person name="Karsi A."/>
            <person name="Lawrence M.L."/>
            <person name="Peterson D.G."/>
        </authorList>
    </citation>
    <scope>NUCLEOTIDE SEQUENCE [LARGE SCALE GENOMIC DNA]</scope>
    <source>
        <strain evidence="3">BAU-BD-2019</strain>
        <tissue evidence="2">Blood</tissue>
    </source>
</reference>
<gene>
    <name evidence="2" type="ORF">H4Q32_026963</name>
</gene>
<name>A0ABQ8L3G1_LABRO</name>
<dbReference type="Proteomes" id="UP000830375">
    <property type="component" value="Unassembled WGS sequence"/>
</dbReference>
<keyword evidence="3" id="KW-1185">Reference proteome</keyword>
<protein>
    <submittedName>
        <fullName evidence="2">Zinc finger protein zas1</fullName>
    </submittedName>
</protein>
<sequence>MQFVCECYGNVAGLDEQAYKAMPRVEQTLASYLSPGTASSLKAPTIPSKPLHTTSSLLGKGYSATGQAGACLHTMSLLQAYQADLLKGLADGEKVDLEEPRRTVDLALHATKETAPGSGAVYGSHGGGGEAPVPSGLFGKAVNSVVSRYQEARKQAAAFQRYLPRRSLTSAAAGHEQPQPSTRSSYREVQKLSVATCAPPSRDRDSRHSRPGSSKARPDLRVEVSLLSLPALQGTTASDRAHSGTGTLVNPTGGL</sequence>
<dbReference type="EMBL" id="JACTAM010002590">
    <property type="protein sequence ID" value="KAI2644246.1"/>
    <property type="molecule type" value="Genomic_DNA"/>
</dbReference>